<evidence type="ECO:0000313" key="6">
    <source>
        <dbReference type="Proteomes" id="UP000265581"/>
    </source>
</evidence>
<evidence type="ECO:0000256" key="1">
    <source>
        <dbReference type="ARBA" id="ARBA00001933"/>
    </source>
</evidence>
<comment type="similarity">
    <text evidence="4">Belongs to the DegT/DnrJ/EryC1 family.</text>
</comment>
<dbReference type="Gene3D" id="3.40.640.10">
    <property type="entry name" value="Type I PLP-dependent aspartate aminotransferase-like (Major domain)"/>
    <property type="match status" value="1"/>
</dbReference>
<dbReference type="InterPro" id="IPR015421">
    <property type="entry name" value="PyrdxlP-dep_Trfase_major"/>
</dbReference>
<dbReference type="Pfam" id="PF01041">
    <property type="entry name" value="DegT_DnrJ_EryC1"/>
    <property type="match status" value="1"/>
</dbReference>
<dbReference type="SUPFAM" id="SSF53383">
    <property type="entry name" value="PLP-dependent transferases"/>
    <property type="match status" value="1"/>
</dbReference>
<dbReference type="InterPro" id="IPR015424">
    <property type="entry name" value="PyrdxlP-dep_Trfase"/>
</dbReference>
<feature type="active site" description="Proton acceptor" evidence="2">
    <location>
        <position position="179"/>
    </location>
</feature>
<keyword evidence="6" id="KW-1185">Reference proteome</keyword>
<gene>
    <name evidence="5" type="ORF">DX116_04380</name>
</gene>
<evidence type="ECO:0000256" key="3">
    <source>
        <dbReference type="PIRSR" id="PIRSR000390-2"/>
    </source>
</evidence>
<dbReference type="PANTHER" id="PTHR30244">
    <property type="entry name" value="TRANSAMINASE"/>
    <property type="match status" value="1"/>
</dbReference>
<dbReference type="EMBL" id="QUBR01000001">
    <property type="protein sequence ID" value="REK72842.1"/>
    <property type="molecule type" value="Genomic_DNA"/>
</dbReference>
<keyword evidence="5" id="KW-0032">Aminotransferase</keyword>
<dbReference type="Proteomes" id="UP000265581">
    <property type="component" value="Unassembled WGS sequence"/>
</dbReference>
<dbReference type="AlphaFoldDB" id="A0A371PAA3"/>
<dbReference type="GO" id="GO:0000271">
    <property type="term" value="P:polysaccharide biosynthetic process"/>
    <property type="evidence" value="ECO:0007669"/>
    <property type="project" value="TreeGrafter"/>
</dbReference>
<dbReference type="GO" id="GO:0030170">
    <property type="term" value="F:pyridoxal phosphate binding"/>
    <property type="evidence" value="ECO:0007669"/>
    <property type="project" value="TreeGrafter"/>
</dbReference>
<dbReference type="PIRSF" id="PIRSF000390">
    <property type="entry name" value="PLP_StrS"/>
    <property type="match status" value="1"/>
</dbReference>
<evidence type="ECO:0000256" key="4">
    <source>
        <dbReference type="RuleBase" id="RU004508"/>
    </source>
</evidence>
<dbReference type="OrthoDB" id="9804264at2"/>
<accession>A0A371PAA3</accession>
<dbReference type="Gene3D" id="3.90.1150.10">
    <property type="entry name" value="Aspartate Aminotransferase, domain 1"/>
    <property type="match status" value="1"/>
</dbReference>
<keyword evidence="5" id="KW-0808">Transferase</keyword>
<dbReference type="CDD" id="cd00616">
    <property type="entry name" value="AHBA_syn"/>
    <property type="match status" value="1"/>
</dbReference>
<comment type="cofactor">
    <cofactor evidence="1">
        <name>pyridoxal 5'-phosphate</name>
        <dbReference type="ChEBI" id="CHEBI:597326"/>
    </cofactor>
</comment>
<feature type="modified residue" description="N6-(pyridoxal phosphate)lysine" evidence="3">
    <location>
        <position position="179"/>
    </location>
</feature>
<name>A0A371PAA3_9ACTN</name>
<evidence type="ECO:0000256" key="2">
    <source>
        <dbReference type="PIRSR" id="PIRSR000390-1"/>
    </source>
</evidence>
<evidence type="ECO:0000313" key="5">
    <source>
        <dbReference type="EMBL" id="REK72842.1"/>
    </source>
</evidence>
<comment type="caution">
    <text evidence="5">The sequence shown here is derived from an EMBL/GenBank/DDBJ whole genome shotgun (WGS) entry which is preliminary data.</text>
</comment>
<reference evidence="5 6" key="1">
    <citation type="submission" date="2018-08" db="EMBL/GenBank/DDBJ databases">
        <title>Aeromicrobium sp. M2KJ-4, whole genome shotgun sequence.</title>
        <authorList>
            <person name="Tuo L."/>
        </authorList>
    </citation>
    <scope>NUCLEOTIDE SEQUENCE [LARGE SCALE GENOMIC DNA]</scope>
    <source>
        <strain evidence="5 6">M2KJ-4</strain>
    </source>
</reference>
<keyword evidence="3 4" id="KW-0663">Pyridoxal phosphate</keyword>
<dbReference type="RefSeq" id="WP_119702956.1">
    <property type="nucleotide sequence ID" value="NZ_JBHSOI010000001.1"/>
</dbReference>
<proteinExistence type="inferred from homology"/>
<organism evidence="5 6">
    <name type="scientific">Aeromicrobium endophyticum</name>
    <dbReference type="NCBI Taxonomy" id="2292704"/>
    <lineage>
        <taxon>Bacteria</taxon>
        <taxon>Bacillati</taxon>
        <taxon>Actinomycetota</taxon>
        <taxon>Actinomycetes</taxon>
        <taxon>Propionibacteriales</taxon>
        <taxon>Nocardioidaceae</taxon>
        <taxon>Aeromicrobium</taxon>
    </lineage>
</organism>
<dbReference type="GO" id="GO:0008483">
    <property type="term" value="F:transaminase activity"/>
    <property type="evidence" value="ECO:0007669"/>
    <property type="project" value="UniProtKB-KW"/>
</dbReference>
<dbReference type="InterPro" id="IPR015422">
    <property type="entry name" value="PyrdxlP-dep_Trfase_small"/>
</dbReference>
<protein>
    <submittedName>
        <fullName evidence="5">DegT/DnrJ/EryC1/StrS family aminotransferase</fullName>
    </submittedName>
</protein>
<sequence length="367" mass="39384">MIPITVVEFGTEEEELVLQVLRSGSVAQGPVVARFEEAFASLIGTKHAIAVNNGTTALVAAMEVLDLRPGDEVLTSPFTFVATLNAILEAGATATFADIDETDYNVTAATLSEALTDRTKVLLPVHLYGQAADTAPIAALARQRGLALVEDTAQSHGATVEGKAAGSFGIGTFSFYATKNLTTGEGGMITTDDDDLADRLRVLRNQGMRARYQYEVAGHNYRLTDLQAALVLPQLDRYADVVARRQANAARLSEGLSGIEGITPPAVADGRKHVWHQYTIRVDSTSGIDREAFVEHLHSEGVGAGIYYPKLVFDYDCYRGRDDVHIGTYPVAERVVREVVSLPVHPHLTSDQLDHIVAAVASAAARG</sequence>
<dbReference type="PANTHER" id="PTHR30244:SF34">
    <property type="entry name" value="DTDP-4-AMINO-4,6-DIDEOXYGALACTOSE TRANSAMINASE"/>
    <property type="match status" value="1"/>
</dbReference>
<dbReference type="InterPro" id="IPR000653">
    <property type="entry name" value="DegT/StrS_aminotransferase"/>
</dbReference>